<dbReference type="InterPro" id="IPR011010">
    <property type="entry name" value="DNA_brk_join_enz"/>
</dbReference>
<reference evidence="1 2" key="1">
    <citation type="journal article" date="2011" name="J. Bacteriol.">
        <title>Complete genome sequence of the type strain Cupriavidus necator N-1.</title>
        <authorList>
            <person name="Poehlein A."/>
            <person name="Kusian B."/>
            <person name="Friedrich B."/>
            <person name="Daniel R."/>
            <person name="Bowien B."/>
        </authorList>
    </citation>
    <scope>NUCLEOTIDE SEQUENCE [LARGE SCALE GENOMIC DNA]</scope>
    <source>
        <strain evidence="2">ATCC 43291 / DSM 13513 / CCUG 52238 / LMG 8453 / N-1</strain>
        <plasmid evidence="1 2">pBB1</plasmid>
    </source>
</reference>
<name>F8GW87_CUPNN</name>
<dbReference type="AlphaFoldDB" id="F8GW87"/>
<protein>
    <submittedName>
        <fullName evidence="1">Integrase/recombinase</fullName>
    </submittedName>
</protein>
<gene>
    <name evidence="1" type="ordered locus">CNE_BB1p02380</name>
</gene>
<dbReference type="RefSeq" id="WP_013958718.1">
    <property type="nucleotide sequence ID" value="NC_015727.1"/>
</dbReference>
<accession>F8GW87</accession>
<dbReference type="GO" id="GO:0003677">
    <property type="term" value="F:DNA binding"/>
    <property type="evidence" value="ECO:0007669"/>
    <property type="project" value="InterPro"/>
</dbReference>
<proteinExistence type="predicted"/>
<dbReference type="SUPFAM" id="SSF56349">
    <property type="entry name" value="DNA breaking-rejoining enzymes"/>
    <property type="match status" value="1"/>
</dbReference>
<geneLocation type="plasmid" evidence="1 2">
    <name>pBB1</name>
</geneLocation>
<dbReference type="HOGENOM" id="CLU_1080602_0_0_4"/>
<evidence type="ECO:0000313" key="1">
    <source>
        <dbReference type="EMBL" id="AEI81662.1"/>
    </source>
</evidence>
<dbReference type="Proteomes" id="UP000006798">
    <property type="component" value="Plasmid pBB1"/>
</dbReference>
<dbReference type="KEGG" id="cnc:CNE_BB1p02380"/>
<evidence type="ECO:0000313" key="2">
    <source>
        <dbReference type="Proteomes" id="UP000006798"/>
    </source>
</evidence>
<organism evidence="1 2">
    <name type="scientific">Cupriavidus necator (strain ATCC 43291 / DSM 13513 / CCUG 52238 / LMG 8453 / N-1)</name>
    <name type="common">Ralstonia eutropha</name>
    <dbReference type="NCBI Taxonomy" id="1042878"/>
    <lineage>
        <taxon>Bacteria</taxon>
        <taxon>Pseudomonadati</taxon>
        <taxon>Pseudomonadota</taxon>
        <taxon>Betaproteobacteria</taxon>
        <taxon>Burkholderiales</taxon>
        <taxon>Burkholderiaceae</taxon>
        <taxon>Cupriavidus</taxon>
    </lineage>
</organism>
<dbReference type="GeneID" id="97007389"/>
<keyword evidence="1" id="KW-0614">Plasmid</keyword>
<dbReference type="EMBL" id="CP002879">
    <property type="protein sequence ID" value="AEI81662.1"/>
    <property type="molecule type" value="Genomic_DNA"/>
</dbReference>
<sequence>MAAPLPSPLERLQLPPALSGAAGSKKLGRGHRDWRPFAGPLSPASVRHALVILNALFAWLTEAGYLAGNPLALARRRRAPNRPRITRYLSHDLWDAVKETVAAMPVATERERLHPARCRWVQTVLYPGGLRAAEVTGTPMGTFWTRTSGVLHFSTHLLRQSLFSHRVELGAAFNGIVFFQSHLQTPLSTYSSLDQYARQYVESVSARSGQTADEKVRQMIVALMPSGECSLARIAGLLGVDVRTIRRRLGARRTTSF</sequence>